<comment type="caution">
    <text evidence="2">The sequence shown here is derived from an EMBL/GenBank/DDBJ whole genome shotgun (WGS) entry which is preliminary data.</text>
</comment>
<dbReference type="Proteomes" id="UP000629098">
    <property type="component" value="Unassembled WGS sequence"/>
</dbReference>
<organism evidence="2 3">
    <name type="scientific">Iningainema tapete BLCC-T55</name>
    <dbReference type="NCBI Taxonomy" id="2748662"/>
    <lineage>
        <taxon>Bacteria</taxon>
        <taxon>Bacillati</taxon>
        <taxon>Cyanobacteriota</taxon>
        <taxon>Cyanophyceae</taxon>
        <taxon>Nostocales</taxon>
        <taxon>Scytonemataceae</taxon>
        <taxon>Iningainema tapete</taxon>
    </lineage>
</organism>
<keyword evidence="1" id="KW-0812">Transmembrane</keyword>
<reference evidence="2" key="1">
    <citation type="submission" date="2020-09" db="EMBL/GenBank/DDBJ databases">
        <title>Iningainema tapete sp. nov. (Scytonemataceae, Cyanobacteria) from greenhouses in central Florida (USA) produces two types of nodularin with biosynthetic potential for microcystin-LR and anabaenopeptins.</title>
        <authorList>
            <person name="Berthold D.E."/>
            <person name="Lefler F.W."/>
            <person name="Huang I.-S."/>
            <person name="Abdulla H."/>
            <person name="Zimba P.V."/>
            <person name="Laughinghouse H.D. IV."/>
        </authorList>
    </citation>
    <scope>NUCLEOTIDE SEQUENCE</scope>
    <source>
        <strain evidence="2">BLCCT55</strain>
    </source>
</reference>
<dbReference type="AlphaFoldDB" id="A0A8J7C959"/>
<evidence type="ECO:0000313" key="3">
    <source>
        <dbReference type="Proteomes" id="UP000629098"/>
    </source>
</evidence>
<keyword evidence="3" id="KW-1185">Reference proteome</keyword>
<proteinExistence type="predicted"/>
<gene>
    <name evidence="2" type="ORF">ICL16_00570</name>
</gene>
<evidence type="ECO:0000256" key="1">
    <source>
        <dbReference type="SAM" id="Phobius"/>
    </source>
</evidence>
<evidence type="ECO:0000313" key="2">
    <source>
        <dbReference type="EMBL" id="MBD2770655.1"/>
    </source>
</evidence>
<accession>A0A8J7C959</accession>
<sequence length="71" mass="8031">MKLPKFSFTRLTMYTGYVVGLVAALLFISTKDPQVLNMVPLAKVFVDTAQISAQIEKDKKPKQLKDKQDKD</sequence>
<dbReference type="RefSeq" id="WP_190824954.1">
    <property type="nucleotide sequence ID" value="NZ_CAWPPI010000007.1"/>
</dbReference>
<keyword evidence="1" id="KW-0472">Membrane</keyword>
<feature type="transmembrane region" description="Helical" evidence="1">
    <location>
        <begin position="12"/>
        <end position="30"/>
    </location>
</feature>
<protein>
    <submittedName>
        <fullName evidence="2">Uncharacterized protein</fullName>
    </submittedName>
</protein>
<keyword evidence="1" id="KW-1133">Transmembrane helix</keyword>
<dbReference type="EMBL" id="JACXAE010000007">
    <property type="protein sequence ID" value="MBD2770655.1"/>
    <property type="molecule type" value="Genomic_DNA"/>
</dbReference>
<name>A0A8J7C959_9CYAN</name>